<name>A0A0B8N5I2_9NOCA</name>
<reference evidence="1 4" key="3">
    <citation type="submission" date="2016-10" db="EMBL/GenBank/DDBJ databases">
        <title>Genome sequence of Nocardia seriolae strain EM150506, isolated from Anguila japonica.</title>
        <authorList>
            <person name="Han H.-J."/>
        </authorList>
    </citation>
    <scope>NUCLEOTIDE SEQUENCE [LARGE SCALE GENOMIC DNA]</scope>
    <source>
        <strain evidence="1 4">EM150506</strain>
    </source>
</reference>
<gene>
    <name evidence="1" type="ORF">NS506_05878</name>
    <name evidence="2" type="ORF">NSK11_contig00049-0024</name>
</gene>
<dbReference type="Proteomes" id="UP000180166">
    <property type="component" value="Chromosome"/>
</dbReference>
<protein>
    <submittedName>
        <fullName evidence="2">Uncharacterized protein</fullName>
    </submittedName>
</protein>
<dbReference type="AlphaFoldDB" id="A0A0B8N5I2"/>
<sequence length="246" mass="27305">MVIRHVDDYADDRKSTVAVSVSVTVNVTSLPLQQESSFAVSASPSTEPSRALSVVPFSAGSAGPFVAMILDGSRLPTRLELSSDWRDRVPPKEVGRELFEAYSQALNEHHGRHSAANGSADGWYLSAREQAIMLLETPTWNKYCRVHDDLQSDGDYLVRGAATQYGKAVVSMSGNRQAIHSITVSPLWPGCSDSRALEAEVLRCADQIRALRPKFTPKGDWTRHSDAELFELQRRHRQQLIRNSML</sequence>
<reference evidence="2 3" key="2">
    <citation type="journal article" date="2016" name="Genome Announc.">
        <title>Draft Genome Sequence of Erythromycin- and Oxytetracycline-Sensitive Nocardia seriolae Strain U-1 (NBRC 110359).</title>
        <authorList>
            <person name="Imajoh M."/>
            <person name="Sukeda M."/>
            <person name="Shimizu M."/>
            <person name="Yamane J."/>
            <person name="Ohnishi K."/>
            <person name="Oshima S."/>
        </authorList>
    </citation>
    <scope>NUCLEOTIDE SEQUENCE [LARGE SCALE GENOMIC DNA]</scope>
    <source>
        <strain evidence="2 3">U-1</strain>
    </source>
</reference>
<dbReference type="OrthoDB" id="4571141at2"/>
<dbReference type="KEGG" id="nsr:NS506_05878"/>
<dbReference type="GeneID" id="93376380"/>
<reference evidence="3" key="1">
    <citation type="submission" date="2015-07" db="EMBL/GenBank/DDBJ databases">
        <title>Nocardia seriolae U-1 whole genome shotgun sequence.</title>
        <authorList>
            <person name="Imajoh M."/>
            <person name="Fukumoto Y."/>
            <person name="Sukeda M."/>
            <person name="Yamane J."/>
            <person name="Yamasaki K."/>
            <person name="Shimizu M."/>
            <person name="Ohnishi K."/>
            <person name="Oshima S."/>
        </authorList>
    </citation>
    <scope>NUCLEOTIDE SEQUENCE [LARGE SCALE GENOMIC DNA]</scope>
    <source>
        <strain evidence="3">U-1</strain>
    </source>
</reference>
<keyword evidence="3" id="KW-1185">Reference proteome</keyword>
<proteinExistence type="predicted"/>
<evidence type="ECO:0000313" key="1">
    <source>
        <dbReference type="EMBL" id="APA99914.1"/>
    </source>
</evidence>
<dbReference type="EMBL" id="BBYQ01000049">
    <property type="protein sequence ID" value="GAP29106.1"/>
    <property type="molecule type" value="Genomic_DNA"/>
</dbReference>
<organism evidence="2 3">
    <name type="scientific">Nocardia seriolae</name>
    <dbReference type="NCBI Taxonomy" id="37332"/>
    <lineage>
        <taxon>Bacteria</taxon>
        <taxon>Bacillati</taxon>
        <taxon>Actinomycetota</taxon>
        <taxon>Actinomycetes</taxon>
        <taxon>Mycobacteriales</taxon>
        <taxon>Nocardiaceae</taxon>
        <taxon>Nocardia</taxon>
    </lineage>
</organism>
<evidence type="ECO:0000313" key="4">
    <source>
        <dbReference type="Proteomes" id="UP000180166"/>
    </source>
</evidence>
<accession>A0A0B8N5I2</accession>
<dbReference type="EMBL" id="CP017839">
    <property type="protein sequence ID" value="APA99914.1"/>
    <property type="molecule type" value="Genomic_DNA"/>
</dbReference>
<evidence type="ECO:0000313" key="2">
    <source>
        <dbReference type="EMBL" id="GAP29106.1"/>
    </source>
</evidence>
<dbReference type="RefSeq" id="WP_033087949.1">
    <property type="nucleotide sequence ID" value="NZ_AP017900.1"/>
</dbReference>
<dbReference type="Proteomes" id="UP000037179">
    <property type="component" value="Unassembled WGS sequence"/>
</dbReference>
<evidence type="ECO:0000313" key="3">
    <source>
        <dbReference type="Proteomes" id="UP000037179"/>
    </source>
</evidence>